<name>A0AAD9JZG4_9ANNE</name>
<dbReference type="InterPro" id="IPR000472">
    <property type="entry name" value="Activin_recp"/>
</dbReference>
<proteinExistence type="predicted"/>
<keyword evidence="2" id="KW-0732">Signal</keyword>
<feature type="transmembrane region" description="Helical" evidence="5">
    <location>
        <begin position="195"/>
        <end position="218"/>
    </location>
</feature>
<dbReference type="Gene3D" id="2.10.60.10">
    <property type="entry name" value="CD59"/>
    <property type="match status" value="1"/>
</dbReference>
<evidence type="ECO:0000256" key="5">
    <source>
        <dbReference type="SAM" id="Phobius"/>
    </source>
</evidence>
<accession>A0AAD9JZG4</accession>
<comment type="caution">
    <text evidence="7">The sequence shown here is derived from an EMBL/GenBank/DDBJ whole genome shotgun (WGS) entry which is preliminary data.</text>
</comment>
<dbReference type="GO" id="GO:0016020">
    <property type="term" value="C:membrane"/>
    <property type="evidence" value="ECO:0007669"/>
    <property type="project" value="UniProtKB-SubCell"/>
</dbReference>
<keyword evidence="5" id="KW-1133">Transmembrane helix</keyword>
<feature type="region of interest" description="Disordered" evidence="4">
    <location>
        <begin position="147"/>
        <end position="186"/>
    </location>
</feature>
<sequence length="286" mass="31739">MIGSRSHNAIPGSKALRVLLFTPMPKSRLLSVEQSSITGPRVDAKWHKSTKGTVQCLCSTPECQLRHDILCNTDSLCYVQYTPPGPSIDPDTPPVIRGCIDGSTPLLCENQRPGVYRGSWPVLYCCNTDLCNKDAVPTLPAWASDIKDSKQNATNNRPLPADRTTQRTVDNLPGRQHSPTSLPKEKRRPFTINPLYVGVPVAGACVLLAIIVFAIYILRKQTQMYDEHYQRSQNVKRRPPSCQNGCRYVTMTTVNCQHFARGPTTCISSDCDRSSNGSESRLLEHV</sequence>
<feature type="domain" description="Activin types I and II receptor" evidence="6">
    <location>
        <begin position="54"/>
        <end position="134"/>
    </location>
</feature>
<dbReference type="EMBL" id="JAODUP010000122">
    <property type="protein sequence ID" value="KAK2161055.1"/>
    <property type="molecule type" value="Genomic_DNA"/>
</dbReference>
<evidence type="ECO:0000256" key="4">
    <source>
        <dbReference type="SAM" id="MobiDB-lite"/>
    </source>
</evidence>
<keyword evidence="3 5" id="KW-0472">Membrane</keyword>
<evidence type="ECO:0000256" key="3">
    <source>
        <dbReference type="ARBA" id="ARBA00023136"/>
    </source>
</evidence>
<dbReference type="GO" id="GO:0004675">
    <property type="term" value="F:transmembrane receptor protein serine/threonine kinase activity"/>
    <property type="evidence" value="ECO:0007669"/>
    <property type="project" value="InterPro"/>
</dbReference>
<protein>
    <recommendedName>
        <fullName evidence="6">Activin types I and II receptor domain-containing protein</fullName>
    </recommendedName>
</protein>
<keyword evidence="5" id="KW-0812">Transmembrane</keyword>
<gene>
    <name evidence="7" type="ORF">LSH36_122g08029</name>
</gene>
<dbReference type="Pfam" id="PF01064">
    <property type="entry name" value="Activin_recp"/>
    <property type="match status" value="1"/>
</dbReference>
<dbReference type="Proteomes" id="UP001208570">
    <property type="component" value="Unassembled WGS sequence"/>
</dbReference>
<evidence type="ECO:0000256" key="1">
    <source>
        <dbReference type="ARBA" id="ARBA00004370"/>
    </source>
</evidence>
<comment type="subcellular location">
    <subcellularLocation>
        <location evidence="1">Membrane</location>
    </subcellularLocation>
</comment>
<evidence type="ECO:0000313" key="7">
    <source>
        <dbReference type="EMBL" id="KAK2161055.1"/>
    </source>
</evidence>
<evidence type="ECO:0000313" key="8">
    <source>
        <dbReference type="Proteomes" id="UP001208570"/>
    </source>
</evidence>
<evidence type="ECO:0000256" key="2">
    <source>
        <dbReference type="ARBA" id="ARBA00022729"/>
    </source>
</evidence>
<keyword evidence="8" id="KW-1185">Reference proteome</keyword>
<dbReference type="InterPro" id="IPR045860">
    <property type="entry name" value="Snake_toxin-like_sf"/>
</dbReference>
<reference evidence="7" key="1">
    <citation type="journal article" date="2023" name="Mol. Biol. Evol.">
        <title>Third-Generation Sequencing Reveals the Adaptive Role of the Epigenome in Three Deep-Sea Polychaetes.</title>
        <authorList>
            <person name="Perez M."/>
            <person name="Aroh O."/>
            <person name="Sun Y."/>
            <person name="Lan Y."/>
            <person name="Juniper S.K."/>
            <person name="Young C.R."/>
            <person name="Angers B."/>
            <person name="Qian P.Y."/>
        </authorList>
    </citation>
    <scope>NUCLEOTIDE SEQUENCE</scope>
    <source>
        <strain evidence="7">P08H-3</strain>
    </source>
</reference>
<organism evidence="7 8">
    <name type="scientific">Paralvinella palmiformis</name>
    <dbReference type="NCBI Taxonomy" id="53620"/>
    <lineage>
        <taxon>Eukaryota</taxon>
        <taxon>Metazoa</taxon>
        <taxon>Spiralia</taxon>
        <taxon>Lophotrochozoa</taxon>
        <taxon>Annelida</taxon>
        <taxon>Polychaeta</taxon>
        <taxon>Sedentaria</taxon>
        <taxon>Canalipalpata</taxon>
        <taxon>Terebellida</taxon>
        <taxon>Terebelliformia</taxon>
        <taxon>Alvinellidae</taxon>
        <taxon>Paralvinella</taxon>
    </lineage>
</organism>
<dbReference type="AlphaFoldDB" id="A0AAD9JZG4"/>
<evidence type="ECO:0000259" key="6">
    <source>
        <dbReference type="Pfam" id="PF01064"/>
    </source>
</evidence>
<dbReference type="SUPFAM" id="SSF57302">
    <property type="entry name" value="Snake toxin-like"/>
    <property type="match status" value="1"/>
</dbReference>